<organism evidence="6">
    <name type="scientific">uncultured Caudovirales phage</name>
    <dbReference type="NCBI Taxonomy" id="2100421"/>
    <lineage>
        <taxon>Viruses</taxon>
        <taxon>Duplodnaviria</taxon>
        <taxon>Heunggongvirae</taxon>
        <taxon>Uroviricota</taxon>
        <taxon>Caudoviricetes</taxon>
        <taxon>Peduoviridae</taxon>
        <taxon>Maltschvirus</taxon>
        <taxon>Maltschvirus maltsch</taxon>
    </lineage>
</organism>
<gene>
    <name evidence="6" type="ORF">UFOVP112_66</name>
</gene>
<keyword evidence="4" id="KW-0411">Iron-sulfur</keyword>
<dbReference type="InterPro" id="IPR050377">
    <property type="entry name" value="Radical_SAM_PqqE_MftC-like"/>
</dbReference>
<feature type="domain" description="Radical SAM core" evidence="5">
    <location>
        <begin position="151"/>
        <end position="305"/>
    </location>
</feature>
<dbReference type="GO" id="GO:0046872">
    <property type="term" value="F:metal ion binding"/>
    <property type="evidence" value="ECO:0007669"/>
    <property type="project" value="UniProtKB-KW"/>
</dbReference>
<dbReference type="PANTHER" id="PTHR11228">
    <property type="entry name" value="RADICAL SAM DOMAIN PROTEIN"/>
    <property type="match status" value="1"/>
</dbReference>
<name>A0A6J5L673_9CAUD</name>
<evidence type="ECO:0000256" key="1">
    <source>
        <dbReference type="ARBA" id="ARBA00022691"/>
    </source>
</evidence>
<dbReference type="NCBIfam" id="NF033640">
    <property type="entry name" value="N_Twi_rSAM"/>
    <property type="match status" value="1"/>
</dbReference>
<dbReference type="InterPro" id="IPR058240">
    <property type="entry name" value="rSAM_sf"/>
</dbReference>
<reference evidence="6" key="1">
    <citation type="submission" date="2020-04" db="EMBL/GenBank/DDBJ databases">
        <authorList>
            <person name="Chiriac C."/>
            <person name="Salcher M."/>
            <person name="Ghai R."/>
            <person name="Kavagutti S V."/>
        </authorList>
    </citation>
    <scope>NUCLEOTIDE SEQUENCE</scope>
</reference>
<keyword evidence="1" id="KW-0949">S-adenosyl-L-methionine</keyword>
<accession>A0A6J5L673</accession>
<dbReference type="GO" id="GO:0003824">
    <property type="term" value="F:catalytic activity"/>
    <property type="evidence" value="ECO:0007669"/>
    <property type="project" value="InterPro"/>
</dbReference>
<proteinExistence type="predicted"/>
<evidence type="ECO:0000313" key="6">
    <source>
        <dbReference type="EMBL" id="CAB4128736.1"/>
    </source>
</evidence>
<dbReference type="SUPFAM" id="SSF102114">
    <property type="entry name" value="Radical SAM enzymes"/>
    <property type="match status" value="1"/>
</dbReference>
<dbReference type="GO" id="GO:0051536">
    <property type="term" value="F:iron-sulfur cluster binding"/>
    <property type="evidence" value="ECO:0007669"/>
    <property type="project" value="UniProtKB-KW"/>
</dbReference>
<dbReference type="SFLD" id="SFLDS00029">
    <property type="entry name" value="Radical_SAM"/>
    <property type="match status" value="1"/>
</dbReference>
<keyword evidence="2" id="KW-0479">Metal-binding</keyword>
<dbReference type="EMBL" id="LR796233">
    <property type="protein sequence ID" value="CAB4128736.1"/>
    <property type="molecule type" value="Genomic_DNA"/>
</dbReference>
<evidence type="ECO:0000256" key="2">
    <source>
        <dbReference type="ARBA" id="ARBA00022723"/>
    </source>
</evidence>
<dbReference type="InterPro" id="IPR013785">
    <property type="entry name" value="Aldolase_TIM"/>
</dbReference>
<dbReference type="PANTHER" id="PTHR11228:SF7">
    <property type="entry name" value="PQQA PEPTIDE CYCLASE"/>
    <property type="match status" value="1"/>
</dbReference>
<keyword evidence="3" id="KW-0408">Iron</keyword>
<dbReference type="InterPro" id="IPR007197">
    <property type="entry name" value="rSAM"/>
</dbReference>
<dbReference type="Gene3D" id="3.20.20.70">
    <property type="entry name" value="Aldolase class I"/>
    <property type="match status" value="1"/>
</dbReference>
<protein>
    <submittedName>
        <fullName evidence="6">Radical_SAM domain containing protein</fullName>
    </submittedName>
</protein>
<dbReference type="Pfam" id="PF04055">
    <property type="entry name" value="Radical_SAM"/>
    <property type="match status" value="1"/>
</dbReference>
<dbReference type="CDD" id="cd01335">
    <property type="entry name" value="Radical_SAM"/>
    <property type="match status" value="1"/>
</dbReference>
<evidence type="ECO:0000259" key="5">
    <source>
        <dbReference type="Pfam" id="PF04055"/>
    </source>
</evidence>
<evidence type="ECO:0000256" key="3">
    <source>
        <dbReference type="ARBA" id="ARBA00023004"/>
    </source>
</evidence>
<evidence type="ECO:0000256" key="4">
    <source>
        <dbReference type="ARBA" id="ARBA00023014"/>
    </source>
</evidence>
<sequence>MSRDLTPYKRLKKDEYNIVAGSTWPSFEEFQQHNNIADFIYDEIDSMLWNLAPKISETFCVLPFYGIEYPDNVPCCIMGKVNNLDEIREQMLAGEKPKACATCWKLESAGVQSDRQLKNTTLDFYLKEDIKLLFDRAVEKKNSVIHYKIDTSNTCNATCITCSGNCSSAWAILEKKNGVDTFATQWKLTPGEVDKMIDYSTVKMIGFRGGEPLLSDTNFYILEKLVEHNNTDCFISFTTNGSMAIRSSQKDLLKQFKNVNFCFSIDGVGPVFEYLRYPLKWNQLLENIDYCRNNGITVSASYTISNINVFYHAETVAWFKENGIEFLNNPVSYPAYFRPSALSESIKQGILKTNTDPLLTMLLGQHTAKDDVDYQSAKQKIAEQDSWKKIQMTDYLPEFSRYFLPIYS</sequence>